<evidence type="ECO:0000313" key="3">
    <source>
        <dbReference type="Proteomes" id="UP001328107"/>
    </source>
</evidence>
<proteinExistence type="predicted"/>
<dbReference type="InterPro" id="IPR023210">
    <property type="entry name" value="NADP_OxRdtase_dom"/>
</dbReference>
<dbReference type="AlphaFoldDB" id="A0AAN4ZQP9"/>
<keyword evidence="3" id="KW-1185">Reference proteome</keyword>
<dbReference type="EMBL" id="BTRK01000003">
    <property type="protein sequence ID" value="GMR43316.1"/>
    <property type="molecule type" value="Genomic_DNA"/>
</dbReference>
<dbReference type="PANTHER" id="PTHR11732">
    <property type="entry name" value="ALDO/KETO REDUCTASE"/>
    <property type="match status" value="1"/>
</dbReference>
<evidence type="ECO:0000259" key="1">
    <source>
        <dbReference type="Pfam" id="PF00248"/>
    </source>
</evidence>
<dbReference type="InterPro" id="IPR036812">
    <property type="entry name" value="NAD(P)_OxRdtase_dom_sf"/>
</dbReference>
<dbReference type="Pfam" id="PF00248">
    <property type="entry name" value="Aldo_ket_red"/>
    <property type="match status" value="1"/>
</dbReference>
<dbReference type="PRINTS" id="PR00069">
    <property type="entry name" value="ALDKETRDTASE"/>
</dbReference>
<feature type="non-terminal residue" evidence="2">
    <location>
        <position position="1"/>
    </location>
</feature>
<sequence length="107" mass="12377">ERERSGEMVVEDNAKQRAETCVELEEFMEQGRFAPSVSNYEITHLDALLESRRILMAVNKSECHRHFRNTEMAEYCKQKGIHFQAYSSLAGPGYVDNLIKNTTIHKL</sequence>
<dbReference type="InterPro" id="IPR020471">
    <property type="entry name" value="AKR"/>
</dbReference>
<comment type="caution">
    <text evidence="2">The sequence shown here is derived from an EMBL/GenBank/DDBJ whole genome shotgun (WGS) entry which is preliminary data.</text>
</comment>
<evidence type="ECO:0000313" key="2">
    <source>
        <dbReference type="EMBL" id="GMR43316.1"/>
    </source>
</evidence>
<gene>
    <name evidence="2" type="ORF">PMAYCL1PPCAC_13511</name>
</gene>
<organism evidence="2 3">
    <name type="scientific">Pristionchus mayeri</name>
    <dbReference type="NCBI Taxonomy" id="1317129"/>
    <lineage>
        <taxon>Eukaryota</taxon>
        <taxon>Metazoa</taxon>
        <taxon>Ecdysozoa</taxon>
        <taxon>Nematoda</taxon>
        <taxon>Chromadorea</taxon>
        <taxon>Rhabditida</taxon>
        <taxon>Rhabditina</taxon>
        <taxon>Diplogasteromorpha</taxon>
        <taxon>Diplogasteroidea</taxon>
        <taxon>Neodiplogasteridae</taxon>
        <taxon>Pristionchus</taxon>
    </lineage>
</organism>
<feature type="non-terminal residue" evidence="2">
    <location>
        <position position="107"/>
    </location>
</feature>
<name>A0AAN4ZQP9_9BILA</name>
<reference evidence="3" key="1">
    <citation type="submission" date="2022-10" db="EMBL/GenBank/DDBJ databases">
        <title>Genome assembly of Pristionchus species.</title>
        <authorList>
            <person name="Yoshida K."/>
            <person name="Sommer R.J."/>
        </authorList>
    </citation>
    <scope>NUCLEOTIDE SEQUENCE [LARGE SCALE GENOMIC DNA]</scope>
    <source>
        <strain evidence="3">RS5460</strain>
    </source>
</reference>
<dbReference type="GO" id="GO:0016491">
    <property type="term" value="F:oxidoreductase activity"/>
    <property type="evidence" value="ECO:0007669"/>
    <property type="project" value="InterPro"/>
</dbReference>
<dbReference type="SUPFAM" id="SSF51430">
    <property type="entry name" value="NAD(P)-linked oxidoreductase"/>
    <property type="match status" value="1"/>
</dbReference>
<protein>
    <recommendedName>
        <fullName evidence="1">NADP-dependent oxidoreductase domain-containing protein</fullName>
    </recommendedName>
</protein>
<accession>A0AAN4ZQP9</accession>
<feature type="domain" description="NADP-dependent oxidoreductase" evidence="1">
    <location>
        <begin position="17"/>
        <end position="94"/>
    </location>
</feature>
<dbReference type="Proteomes" id="UP001328107">
    <property type="component" value="Unassembled WGS sequence"/>
</dbReference>
<dbReference type="Gene3D" id="3.20.20.100">
    <property type="entry name" value="NADP-dependent oxidoreductase domain"/>
    <property type="match status" value="1"/>
</dbReference>